<feature type="transmembrane region" description="Helical" evidence="8">
    <location>
        <begin position="377"/>
        <end position="394"/>
    </location>
</feature>
<feature type="transmembrane region" description="Helical" evidence="8">
    <location>
        <begin position="147"/>
        <end position="168"/>
    </location>
</feature>
<comment type="similarity">
    <text evidence="2">Belongs to the major facilitator superfamily. EmrB family.</text>
</comment>
<dbReference type="Proteomes" id="UP000271464">
    <property type="component" value="Unassembled WGS sequence"/>
</dbReference>
<keyword evidence="7 8" id="KW-0472">Membrane</keyword>
<keyword evidence="11" id="KW-1185">Reference proteome</keyword>
<feature type="transmembrane region" description="Helical" evidence="8">
    <location>
        <begin position="352"/>
        <end position="370"/>
    </location>
</feature>
<evidence type="ECO:0000256" key="7">
    <source>
        <dbReference type="ARBA" id="ARBA00023136"/>
    </source>
</evidence>
<evidence type="ECO:0000256" key="6">
    <source>
        <dbReference type="ARBA" id="ARBA00022989"/>
    </source>
</evidence>
<keyword evidence="4" id="KW-1003">Cell membrane</keyword>
<feature type="transmembrane region" description="Helical" evidence="8">
    <location>
        <begin position="272"/>
        <end position="294"/>
    </location>
</feature>
<dbReference type="Gene3D" id="1.20.1720.10">
    <property type="entry name" value="Multidrug resistance protein D"/>
    <property type="match status" value="1"/>
</dbReference>
<feature type="domain" description="Major facilitator superfamily (MFS) profile" evidence="9">
    <location>
        <begin position="56"/>
        <end position="544"/>
    </location>
</feature>
<dbReference type="Gene3D" id="1.20.1250.20">
    <property type="entry name" value="MFS general substrate transporter like domains"/>
    <property type="match status" value="1"/>
</dbReference>
<dbReference type="EMBL" id="UPHM01000156">
    <property type="protein sequence ID" value="VBA32530.1"/>
    <property type="molecule type" value="Genomic_DNA"/>
</dbReference>
<keyword evidence="6 8" id="KW-1133">Transmembrane helix</keyword>
<dbReference type="PROSITE" id="PS50850">
    <property type="entry name" value="MFS"/>
    <property type="match status" value="1"/>
</dbReference>
<dbReference type="PANTHER" id="PTHR42718:SF9">
    <property type="entry name" value="MAJOR FACILITATOR SUPERFAMILY MULTIDRUG TRANSPORTER MFSC"/>
    <property type="match status" value="1"/>
</dbReference>
<evidence type="ECO:0000256" key="2">
    <source>
        <dbReference type="ARBA" id="ARBA00008537"/>
    </source>
</evidence>
<dbReference type="InterPro" id="IPR004638">
    <property type="entry name" value="EmrB-like"/>
</dbReference>
<organism evidence="10 11">
    <name type="scientific">Mycobacterium persicum</name>
    <dbReference type="NCBI Taxonomy" id="1487726"/>
    <lineage>
        <taxon>Bacteria</taxon>
        <taxon>Bacillati</taxon>
        <taxon>Actinomycetota</taxon>
        <taxon>Actinomycetes</taxon>
        <taxon>Mycobacteriales</taxon>
        <taxon>Mycobacteriaceae</taxon>
        <taxon>Mycobacterium</taxon>
    </lineage>
</organism>
<dbReference type="PRINTS" id="PR01036">
    <property type="entry name" value="TCRTETB"/>
</dbReference>
<proteinExistence type="inferred from homology"/>
<feature type="transmembrane region" description="Helical" evidence="8">
    <location>
        <begin position="122"/>
        <end position="141"/>
    </location>
</feature>
<feature type="transmembrane region" description="Helical" evidence="8">
    <location>
        <begin position="210"/>
        <end position="231"/>
    </location>
</feature>
<comment type="caution">
    <text evidence="10">The sequence shown here is derived from an EMBL/GenBank/DDBJ whole genome shotgun (WGS) entry which is preliminary data.</text>
</comment>
<dbReference type="InterPro" id="IPR011701">
    <property type="entry name" value="MFS"/>
</dbReference>
<dbReference type="RefSeq" id="WP_089025328.1">
    <property type="nucleotide sequence ID" value="NZ_CADEAW010000178.1"/>
</dbReference>
<comment type="subcellular location">
    <subcellularLocation>
        <location evidence="1">Cell membrane</location>
        <topology evidence="1">Multi-pass membrane protein</topology>
    </subcellularLocation>
</comment>
<dbReference type="PANTHER" id="PTHR42718">
    <property type="entry name" value="MAJOR FACILITATOR SUPERFAMILY MULTIDRUG TRANSPORTER MFSC"/>
    <property type="match status" value="1"/>
</dbReference>
<evidence type="ECO:0000259" key="9">
    <source>
        <dbReference type="PROSITE" id="PS50850"/>
    </source>
</evidence>
<evidence type="ECO:0000256" key="1">
    <source>
        <dbReference type="ARBA" id="ARBA00004651"/>
    </source>
</evidence>
<dbReference type="SUPFAM" id="SSF103473">
    <property type="entry name" value="MFS general substrate transporter"/>
    <property type="match status" value="1"/>
</dbReference>
<feature type="transmembrane region" description="Helical" evidence="8">
    <location>
        <begin position="406"/>
        <end position="429"/>
    </location>
</feature>
<name>A0ABY6RSF3_9MYCO</name>
<feature type="transmembrane region" description="Helical" evidence="8">
    <location>
        <begin position="518"/>
        <end position="541"/>
    </location>
</feature>
<protein>
    <submittedName>
        <fullName evidence="10">Transport protein HsrA</fullName>
    </submittedName>
</protein>
<evidence type="ECO:0000256" key="5">
    <source>
        <dbReference type="ARBA" id="ARBA00022692"/>
    </source>
</evidence>
<sequence length="556" mass="59340">MRLHNVRFWRPGKLPINDIGPTTTHADNASHPMSRRISGLAKNIYPHRLDAKLLQIASICLLASMMTYLDITIVTVAQHTFIAVFSSTHTLVVWTMTGYTLALATVIPVAGWGADRFGTKRLFIGSLAFFIVGSLLCGSAPDIRLLIAFRVVQGLGGGLLLPLVLTILAREAGPKRLGRVVGLLGIPTVLGSAFGPMLGGWLIDTYGWQWIFWLNLPFGLVAAVVAAIVFPADHPTRSETLDLIGMMLLSPGLAILLYGMSSVPSFDSVADYHVWIPIATGLALIGLFILHTLYRRNHPLIDLRIFKNYVAACANVALFIFAAATSGVALLIPGYFQQVLQQTPLQAGMNLVPRGIGAMVTVLAGGLLMDKYGPGKIMPVGIVLSAGGMGIFAYEVYHQAEYLPSFAIALTMMGLGWGFARVPLSAAAVQTLRSQQIARGSTVVKVNQQIAASAGTALMTVLLSNQFNRLENTSAVDQSLASPGTPTGRSMFIDSSSMAGQSTGLHALTSVMQDISHAYAVVFAVGAVMIALTLIPIMMLSRLDITLSEGRRSAVG</sequence>
<feature type="transmembrane region" description="Helical" evidence="8">
    <location>
        <begin position="306"/>
        <end position="332"/>
    </location>
</feature>
<keyword evidence="5 8" id="KW-0812">Transmembrane</keyword>
<keyword evidence="3" id="KW-0813">Transport</keyword>
<feature type="transmembrane region" description="Helical" evidence="8">
    <location>
        <begin position="180"/>
        <end position="198"/>
    </location>
</feature>
<accession>A0ABY6RSF3</accession>
<evidence type="ECO:0000313" key="10">
    <source>
        <dbReference type="EMBL" id="VBA32530.1"/>
    </source>
</evidence>
<evidence type="ECO:0000256" key="8">
    <source>
        <dbReference type="SAM" id="Phobius"/>
    </source>
</evidence>
<evidence type="ECO:0000256" key="3">
    <source>
        <dbReference type="ARBA" id="ARBA00022448"/>
    </source>
</evidence>
<gene>
    <name evidence="10" type="primary">hsrA_3</name>
    <name evidence="10" type="ORF">LAUMK4_05771</name>
</gene>
<evidence type="ECO:0000256" key="4">
    <source>
        <dbReference type="ARBA" id="ARBA00022475"/>
    </source>
</evidence>
<dbReference type="GeneID" id="66601395"/>
<reference evidence="10 11" key="1">
    <citation type="submission" date="2018-09" db="EMBL/GenBank/DDBJ databases">
        <authorList>
            <person name="Tagini F."/>
        </authorList>
    </citation>
    <scope>NUCLEOTIDE SEQUENCE [LARGE SCALE GENOMIC DNA]</scope>
    <source>
        <strain evidence="10 11">MK4</strain>
    </source>
</reference>
<feature type="transmembrane region" description="Helical" evidence="8">
    <location>
        <begin position="91"/>
        <end position="110"/>
    </location>
</feature>
<evidence type="ECO:0000313" key="11">
    <source>
        <dbReference type="Proteomes" id="UP000271464"/>
    </source>
</evidence>
<feature type="transmembrane region" description="Helical" evidence="8">
    <location>
        <begin position="243"/>
        <end position="260"/>
    </location>
</feature>
<dbReference type="InterPro" id="IPR020846">
    <property type="entry name" value="MFS_dom"/>
</dbReference>
<dbReference type="Pfam" id="PF07690">
    <property type="entry name" value="MFS_1"/>
    <property type="match status" value="1"/>
</dbReference>
<dbReference type="NCBIfam" id="TIGR00711">
    <property type="entry name" value="efflux_EmrB"/>
    <property type="match status" value="1"/>
</dbReference>
<feature type="transmembrane region" description="Helical" evidence="8">
    <location>
        <begin position="53"/>
        <end position="71"/>
    </location>
</feature>
<dbReference type="InterPro" id="IPR036259">
    <property type="entry name" value="MFS_trans_sf"/>
</dbReference>